<dbReference type="InterPro" id="IPR016698">
    <property type="entry name" value="Numb/numb-like"/>
</dbReference>
<name>A0A0N5A8R4_9BILA</name>
<evidence type="ECO:0000313" key="5">
    <source>
        <dbReference type="Proteomes" id="UP000046393"/>
    </source>
</evidence>
<dbReference type="AlphaFoldDB" id="A0A0N5A8R4"/>
<dbReference type="Proteomes" id="UP000046393">
    <property type="component" value="Unplaced"/>
</dbReference>
<dbReference type="Gene3D" id="2.30.29.30">
    <property type="entry name" value="Pleckstrin-homology domain (PH domain)/Phosphotyrosine-binding domain (PTB)"/>
    <property type="match status" value="1"/>
</dbReference>
<dbReference type="InterPro" id="IPR011993">
    <property type="entry name" value="PH-like_dom_sf"/>
</dbReference>
<feature type="region of interest" description="Disordered" evidence="3">
    <location>
        <begin position="434"/>
        <end position="467"/>
    </location>
</feature>
<evidence type="ECO:0000256" key="2">
    <source>
        <dbReference type="ARBA" id="ARBA00022553"/>
    </source>
</evidence>
<evidence type="ECO:0000256" key="1">
    <source>
        <dbReference type="ARBA" id="ARBA00022473"/>
    </source>
</evidence>
<dbReference type="STRING" id="451379.A0A0N5A8R4"/>
<dbReference type="FunFam" id="2.30.29.30:FF:000486">
    <property type="entry name" value="Numb-related protein 1"/>
    <property type="match status" value="1"/>
</dbReference>
<dbReference type="Pfam" id="PF00640">
    <property type="entry name" value="PID"/>
    <property type="match status" value="1"/>
</dbReference>
<evidence type="ECO:0000256" key="3">
    <source>
        <dbReference type="SAM" id="MobiDB-lite"/>
    </source>
</evidence>
<dbReference type="SUPFAM" id="SSF50729">
    <property type="entry name" value="PH domain-like"/>
    <property type="match status" value="1"/>
</dbReference>
<feature type="compositionally biased region" description="Polar residues" evidence="3">
    <location>
        <begin position="434"/>
        <end position="444"/>
    </location>
</feature>
<feature type="compositionally biased region" description="Pro residues" evidence="3">
    <location>
        <begin position="453"/>
        <end position="462"/>
    </location>
</feature>
<dbReference type="SMART" id="SM00462">
    <property type="entry name" value="PTB"/>
    <property type="match status" value="1"/>
</dbReference>
<feature type="domain" description="PID" evidence="4">
    <location>
        <begin position="78"/>
        <end position="208"/>
    </location>
</feature>
<reference evidence="6" key="1">
    <citation type="submission" date="2017-02" db="UniProtKB">
        <authorList>
            <consortium name="WormBaseParasite"/>
        </authorList>
    </citation>
    <scope>IDENTIFICATION</scope>
</reference>
<keyword evidence="1" id="KW-0217">Developmental protein</keyword>
<dbReference type="InterPro" id="IPR006020">
    <property type="entry name" value="PTB/PI_dom"/>
</dbReference>
<protein>
    <submittedName>
        <fullName evidence="6">PID domain-containing protein</fullName>
    </submittedName>
</protein>
<keyword evidence="5" id="KW-1185">Reference proteome</keyword>
<organism evidence="5 6">
    <name type="scientific">Syphacia muris</name>
    <dbReference type="NCBI Taxonomy" id="451379"/>
    <lineage>
        <taxon>Eukaryota</taxon>
        <taxon>Metazoa</taxon>
        <taxon>Ecdysozoa</taxon>
        <taxon>Nematoda</taxon>
        <taxon>Chromadorea</taxon>
        <taxon>Rhabditida</taxon>
        <taxon>Spirurina</taxon>
        <taxon>Oxyuridomorpha</taxon>
        <taxon>Oxyuroidea</taxon>
        <taxon>Oxyuridae</taxon>
        <taxon>Syphacia</taxon>
    </lineage>
</organism>
<keyword evidence="2" id="KW-0597">Phosphoprotein</keyword>
<proteinExistence type="predicted"/>
<sequence length="588" mass="65404">MNLNGAILFRKLIVRGMERIRRSIRESFRRRPKERKHRAGSLVETPAVTQPGGSGIGGSSLKVELWLPDEAAVKDGTCSFNVKYLGGIEVFESRGMQVCEGALKKLRAQRRHPVKAVLYVSGDGLRVVDQENNRGLIVDQTIEKVSFCAPDRNHDKGFAYICRDGSSRRWMCHGFLATKESGERLSHAVGCAFAVCLEKKKKRDEEATFAAQAAADLLPPPAGGEHASTSLGFTLRALPPVTPKYDYSPDATSESNKNDRFERSNHAYSSFRRQLSISERIQDPQTAIVQERPAPSQVASTIRITPMPRPAPNPLLFERHGSLRAPSSHSFRRQYSVHGYPSSQFKIKSSSDVARTNEPIFESEEDAVFCEKFSTSFDISSSAKSNDFRAHEFREGDDKSHGFPDNTKKSRVLADEWLERTLKTSLMINSSLKNADTIPQSHSHSAIKLDRPPSQPPPPLPPLSLINSPARSNTFDADFSRTVTSIQLPFENVNQPTFKTQTNTGKLPSDVDLFGQTIFNPLPTPTERNFKGSHSNGSLNNYLDEKSGELDPFDVKWSEVVVKSTSFCQQTPGKSTNPFSNELYAVRS</sequence>
<accession>A0A0N5A8R4</accession>
<evidence type="ECO:0000313" key="6">
    <source>
        <dbReference type="WBParaSite" id="SMUV_0000047401-mRNA-1"/>
    </source>
</evidence>
<dbReference type="PANTHER" id="PTHR47368">
    <property type="entry name" value="NUMB"/>
    <property type="match status" value="1"/>
</dbReference>
<dbReference type="WBParaSite" id="SMUV_0000047401-mRNA-1">
    <property type="protein sequence ID" value="SMUV_0000047401-mRNA-1"/>
    <property type="gene ID" value="SMUV_0000047401"/>
</dbReference>
<evidence type="ECO:0000259" key="4">
    <source>
        <dbReference type="PROSITE" id="PS01179"/>
    </source>
</evidence>
<dbReference type="CDD" id="cd01268">
    <property type="entry name" value="PTB_Numb"/>
    <property type="match status" value="1"/>
</dbReference>
<dbReference type="GO" id="GO:0005737">
    <property type="term" value="C:cytoplasm"/>
    <property type="evidence" value="ECO:0007669"/>
    <property type="project" value="TreeGrafter"/>
</dbReference>
<dbReference type="PROSITE" id="PS01179">
    <property type="entry name" value="PID"/>
    <property type="match status" value="1"/>
</dbReference>
<dbReference type="PANTHER" id="PTHR47368:SF2">
    <property type="entry name" value="PID DOMAIN-CONTAINING PROTEIN"/>
    <property type="match status" value="1"/>
</dbReference>